<reference evidence="3" key="2">
    <citation type="submission" date="2025-09" db="UniProtKB">
        <authorList>
            <consortium name="Ensembl"/>
        </authorList>
    </citation>
    <scope>IDENTIFICATION</scope>
</reference>
<name>A0A674IXY7_9SAUR</name>
<evidence type="ECO:0000259" key="2">
    <source>
        <dbReference type="PROSITE" id="PS51390"/>
    </source>
</evidence>
<dbReference type="SMART" id="SM00217">
    <property type="entry name" value="WAP"/>
    <property type="match status" value="1"/>
</dbReference>
<evidence type="ECO:0000256" key="1">
    <source>
        <dbReference type="SAM" id="MobiDB-lite"/>
    </source>
</evidence>
<evidence type="ECO:0000313" key="3">
    <source>
        <dbReference type="Ensembl" id="ENSTMTP00000012562.1"/>
    </source>
</evidence>
<protein>
    <recommendedName>
        <fullName evidence="2">WAP domain-containing protein</fullName>
    </recommendedName>
</protein>
<sequence length="90" mass="9390">PGAATASSLPVTRVSDTVEGRGGLTGKRPGICPPDPVQCAHSALAHCSSDPECPGEQKCCYIACRFRCVDPPDTPPSQIPPRTGCSRLRT</sequence>
<dbReference type="PRINTS" id="PR00003">
    <property type="entry name" value="4DISULPHCORE"/>
</dbReference>
<evidence type="ECO:0000313" key="4">
    <source>
        <dbReference type="Proteomes" id="UP000472274"/>
    </source>
</evidence>
<dbReference type="GO" id="GO:0005576">
    <property type="term" value="C:extracellular region"/>
    <property type="evidence" value="ECO:0007669"/>
    <property type="project" value="InterPro"/>
</dbReference>
<feature type="region of interest" description="Disordered" evidence="1">
    <location>
        <begin position="1"/>
        <end position="29"/>
    </location>
</feature>
<organism evidence="3 4">
    <name type="scientific">Terrapene triunguis</name>
    <name type="common">Three-toed box turtle</name>
    <dbReference type="NCBI Taxonomy" id="2587831"/>
    <lineage>
        <taxon>Eukaryota</taxon>
        <taxon>Metazoa</taxon>
        <taxon>Chordata</taxon>
        <taxon>Craniata</taxon>
        <taxon>Vertebrata</taxon>
        <taxon>Euteleostomi</taxon>
        <taxon>Archelosauria</taxon>
        <taxon>Testudinata</taxon>
        <taxon>Testudines</taxon>
        <taxon>Cryptodira</taxon>
        <taxon>Durocryptodira</taxon>
        <taxon>Testudinoidea</taxon>
        <taxon>Emydidae</taxon>
        <taxon>Terrapene</taxon>
    </lineage>
</organism>
<accession>A0A674IXY7</accession>
<dbReference type="Proteomes" id="UP000472274">
    <property type="component" value="Unplaced"/>
</dbReference>
<dbReference type="Gene3D" id="4.10.75.10">
    <property type="entry name" value="Elafin-like"/>
    <property type="match status" value="1"/>
</dbReference>
<dbReference type="PROSITE" id="PS51390">
    <property type="entry name" value="WAP"/>
    <property type="match status" value="1"/>
</dbReference>
<reference evidence="3" key="1">
    <citation type="submission" date="2025-08" db="UniProtKB">
        <authorList>
            <consortium name="Ensembl"/>
        </authorList>
    </citation>
    <scope>IDENTIFICATION</scope>
</reference>
<feature type="region of interest" description="Disordered" evidence="1">
    <location>
        <begin position="70"/>
        <end position="90"/>
    </location>
</feature>
<keyword evidence="4" id="KW-1185">Reference proteome</keyword>
<proteinExistence type="predicted"/>
<feature type="compositionally biased region" description="Polar residues" evidence="1">
    <location>
        <begin position="1"/>
        <end position="10"/>
    </location>
</feature>
<dbReference type="Pfam" id="PF00095">
    <property type="entry name" value="WAP"/>
    <property type="match status" value="1"/>
</dbReference>
<dbReference type="GO" id="GO:0030414">
    <property type="term" value="F:peptidase inhibitor activity"/>
    <property type="evidence" value="ECO:0007669"/>
    <property type="project" value="InterPro"/>
</dbReference>
<dbReference type="InterPro" id="IPR036645">
    <property type="entry name" value="Elafin-like_sf"/>
</dbReference>
<dbReference type="InterPro" id="IPR008197">
    <property type="entry name" value="WAP_dom"/>
</dbReference>
<dbReference type="SUPFAM" id="SSF57256">
    <property type="entry name" value="Elafin-like"/>
    <property type="match status" value="1"/>
</dbReference>
<dbReference type="GeneTree" id="ENSGT01000000216482"/>
<dbReference type="AlphaFoldDB" id="A0A674IXY7"/>
<dbReference type="InParanoid" id="A0A674IXY7"/>
<feature type="domain" description="WAP" evidence="2">
    <location>
        <begin position="25"/>
        <end position="72"/>
    </location>
</feature>
<dbReference type="Ensembl" id="ENSTMTT00000012998.1">
    <property type="protein sequence ID" value="ENSTMTP00000012562.1"/>
    <property type="gene ID" value="ENSTMTG00000009089.1"/>
</dbReference>